<dbReference type="PANTHER" id="PTHR45523:SF3">
    <property type="entry name" value="VACUOLAR PROTEIN SORTING-ASSOCIATED PROTEIN 13A"/>
    <property type="match status" value="1"/>
</dbReference>
<comment type="caution">
    <text evidence="3">The sequence shown here is derived from an EMBL/GenBank/DDBJ whole genome shotgun (WGS) entry which is preliminary data.</text>
</comment>
<reference evidence="3 4" key="1">
    <citation type="submission" date="2024-01" db="EMBL/GenBank/DDBJ databases">
        <title>Genome assemblies of Stephania.</title>
        <authorList>
            <person name="Yang L."/>
        </authorList>
    </citation>
    <scope>NUCLEOTIDE SEQUENCE [LARGE SCALE GENOMIC DNA]</scope>
    <source>
        <strain evidence="3">QJT</strain>
        <tissue evidence="3">Leaf</tissue>
    </source>
</reference>
<evidence type="ECO:0000256" key="1">
    <source>
        <dbReference type="ARBA" id="ARBA00022448"/>
    </source>
</evidence>
<keyword evidence="1" id="KW-0813">Transport</keyword>
<dbReference type="AlphaFoldDB" id="A0AAP0K2T5"/>
<evidence type="ECO:0000313" key="3">
    <source>
        <dbReference type="EMBL" id="KAK9144777.1"/>
    </source>
</evidence>
<proteinExistence type="predicted"/>
<dbReference type="EMBL" id="JBBNAE010000002">
    <property type="protein sequence ID" value="KAK9144777.1"/>
    <property type="molecule type" value="Genomic_DNA"/>
</dbReference>
<dbReference type="PANTHER" id="PTHR45523">
    <property type="entry name" value="TETRATRICOPEPTIDE REPEAT (TPR)-CONTAINING PROTEIN-RELATED"/>
    <property type="match status" value="1"/>
</dbReference>
<evidence type="ECO:0000313" key="4">
    <source>
        <dbReference type="Proteomes" id="UP001417504"/>
    </source>
</evidence>
<accession>A0AAP0K2T5</accession>
<evidence type="ECO:0000259" key="2">
    <source>
        <dbReference type="Pfam" id="PF12624"/>
    </source>
</evidence>
<dbReference type="InterPro" id="IPR026854">
    <property type="entry name" value="VPS13_N"/>
</dbReference>
<protein>
    <recommendedName>
        <fullName evidence="2">Chorein N-terminal domain-containing protein</fullName>
    </recommendedName>
</protein>
<keyword evidence="4" id="KW-1185">Reference proteome</keyword>
<gene>
    <name evidence="3" type="ORF">Sjap_004680</name>
</gene>
<dbReference type="Proteomes" id="UP001417504">
    <property type="component" value="Unassembled WGS sequence"/>
</dbReference>
<dbReference type="Pfam" id="PF12624">
    <property type="entry name" value="VPS13_N"/>
    <property type="match status" value="1"/>
</dbReference>
<sequence>MLEDQVAFLLQKYLGNYVRGLNKEALKISVWRGDVELTNMQLKPEALNELKLPIKVKAGFLGSVRLKVPWSRLGQEPVIVYLDRIFLLAEPATHVEGLSEDAVQDAKKTRIREMEMRLLESKQQLKSEMNTSWLGSLINTIIGNLKLSITNIHIRYEDLESNPGHPFAVGVTLDKLSAVTIDDSGKETFVTDGALDRIQKVLPSIIIVELERLALYFDSNIHPWEVDKAWEHLLPSEWSQVFEFDNKKGRTVVSTTDEHSYILQPVTGNAQYSKLHTDESKSADQPLQKALVNLDDVTLCLSKDGYRDILKLADNFAAFNLRLKYAHHRPSVSVKLNHRAWWKYAYKAVSDQIKKARLCNYFT</sequence>
<feature type="domain" description="Chorein N-terminal" evidence="2">
    <location>
        <begin position="1"/>
        <end position="357"/>
    </location>
</feature>
<organism evidence="3 4">
    <name type="scientific">Stephania japonica</name>
    <dbReference type="NCBI Taxonomy" id="461633"/>
    <lineage>
        <taxon>Eukaryota</taxon>
        <taxon>Viridiplantae</taxon>
        <taxon>Streptophyta</taxon>
        <taxon>Embryophyta</taxon>
        <taxon>Tracheophyta</taxon>
        <taxon>Spermatophyta</taxon>
        <taxon>Magnoliopsida</taxon>
        <taxon>Ranunculales</taxon>
        <taxon>Menispermaceae</taxon>
        <taxon>Menispermoideae</taxon>
        <taxon>Cissampelideae</taxon>
        <taxon>Stephania</taxon>
    </lineage>
</organism>
<name>A0AAP0K2T5_9MAGN</name>